<reference evidence="1 2" key="1">
    <citation type="submission" date="2021-06" db="EMBL/GenBank/DDBJ databases">
        <authorList>
            <person name="Kallberg Y."/>
            <person name="Tangrot J."/>
            <person name="Rosling A."/>
        </authorList>
    </citation>
    <scope>NUCLEOTIDE SEQUENCE [LARGE SCALE GENOMIC DNA]</scope>
    <source>
        <strain evidence="1 2">120-4 pot B 10/14</strain>
    </source>
</reference>
<proteinExistence type="predicted"/>
<organism evidence="1 2">
    <name type="scientific">Gigaspora margarita</name>
    <dbReference type="NCBI Taxonomy" id="4874"/>
    <lineage>
        <taxon>Eukaryota</taxon>
        <taxon>Fungi</taxon>
        <taxon>Fungi incertae sedis</taxon>
        <taxon>Mucoromycota</taxon>
        <taxon>Glomeromycotina</taxon>
        <taxon>Glomeromycetes</taxon>
        <taxon>Diversisporales</taxon>
        <taxon>Gigasporaceae</taxon>
        <taxon>Gigaspora</taxon>
    </lineage>
</organism>
<protein>
    <submittedName>
        <fullName evidence="1">3125_t:CDS:1</fullName>
    </submittedName>
</protein>
<dbReference type="Proteomes" id="UP000789901">
    <property type="component" value="Unassembled WGS sequence"/>
</dbReference>
<sequence>GFYAHSIKTYNGLDLLNWQAGIMGKRIFCWCHFLLLIKLSYSQIQLKLVEDNNLNRLDSAEYSNS</sequence>
<feature type="non-terminal residue" evidence="1">
    <location>
        <position position="1"/>
    </location>
</feature>
<name>A0ABN7XCX4_GIGMA</name>
<accession>A0ABN7XCX4</accession>
<dbReference type="EMBL" id="CAJVQB010115751">
    <property type="protein sequence ID" value="CAG8852747.1"/>
    <property type="molecule type" value="Genomic_DNA"/>
</dbReference>
<keyword evidence="2" id="KW-1185">Reference proteome</keyword>
<feature type="non-terminal residue" evidence="1">
    <location>
        <position position="65"/>
    </location>
</feature>
<gene>
    <name evidence="1" type="ORF">GMARGA_LOCUS41568</name>
</gene>
<comment type="caution">
    <text evidence="1">The sequence shown here is derived from an EMBL/GenBank/DDBJ whole genome shotgun (WGS) entry which is preliminary data.</text>
</comment>
<evidence type="ECO:0000313" key="2">
    <source>
        <dbReference type="Proteomes" id="UP000789901"/>
    </source>
</evidence>
<evidence type="ECO:0000313" key="1">
    <source>
        <dbReference type="EMBL" id="CAG8852747.1"/>
    </source>
</evidence>